<reference evidence="1" key="1">
    <citation type="submission" date="2014-11" db="EMBL/GenBank/DDBJ databases">
        <authorList>
            <person name="Amaro Gonzalez C."/>
        </authorList>
    </citation>
    <scope>NUCLEOTIDE SEQUENCE</scope>
</reference>
<evidence type="ECO:0000313" key="1">
    <source>
        <dbReference type="EMBL" id="JAH22467.1"/>
    </source>
</evidence>
<name>A0A0E9R141_ANGAN</name>
<dbReference type="EMBL" id="GBXM01086110">
    <property type="protein sequence ID" value="JAH22467.1"/>
    <property type="molecule type" value="Transcribed_RNA"/>
</dbReference>
<dbReference type="AlphaFoldDB" id="A0A0E9R141"/>
<sequence length="48" mass="5419">MLSSVPFHNLFKQGRSSCNQLKLLANLCETIKNQGCRRQNSVHSNTNT</sequence>
<proteinExistence type="predicted"/>
<reference evidence="1" key="2">
    <citation type="journal article" date="2015" name="Fish Shellfish Immunol.">
        <title>Early steps in the European eel (Anguilla anguilla)-Vibrio vulnificus interaction in the gills: Role of the RtxA13 toxin.</title>
        <authorList>
            <person name="Callol A."/>
            <person name="Pajuelo D."/>
            <person name="Ebbesson L."/>
            <person name="Teles M."/>
            <person name="MacKenzie S."/>
            <person name="Amaro C."/>
        </authorList>
    </citation>
    <scope>NUCLEOTIDE SEQUENCE</scope>
</reference>
<accession>A0A0E9R141</accession>
<organism evidence="1">
    <name type="scientific">Anguilla anguilla</name>
    <name type="common">European freshwater eel</name>
    <name type="synonym">Muraena anguilla</name>
    <dbReference type="NCBI Taxonomy" id="7936"/>
    <lineage>
        <taxon>Eukaryota</taxon>
        <taxon>Metazoa</taxon>
        <taxon>Chordata</taxon>
        <taxon>Craniata</taxon>
        <taxon>Vertebrata</taxon>
        <taxon>Euteleostomi</taxon>
        <taxon>Actinopterygii</taxon>
        <taxon>Neopterygii</taxon>
        <taxon>Teleostei</taxon>
        <taxon>Anguilliformes</taxon>
        <taxon>Anguillidae</taxon>
        <taxon>Anguilla</taxon>
    </lineage>
</organism>
<protein>
    <submittedName>
        <fullName evidence="1">Uncharacterized protein</fullName>
    </submittedName>
</protein>